<reference evidence="2" key="1">
    <citation type="submission" date="2016-04" db="EMBL/GenBank/DDBJ databases">
        <authorList>
            <person name="Evans L.H."/>
            <person name="Alamgir A."/>
            <person name="Owens N."/>
            <person name="Weber N.D."/>
            <person name="Virtaneva K."/>
            <person name="Barbian K."/>
            <person name="Babar A."/>
            <person name="Rosenke K."/>
        </authorList>
    </citation>
    <scope>NUCLEOTIDE SEQUENCE [LARGE SCALE GENOMIC DNA]</scope>
    <source>
        <strain evidence="2">CBS 101.48</strain>
    </source>
</reference>
<feature type="transmembrane region" description="Helical" evidence="1">
    <location>
        <begin position="138"/>
        <end position="161"/>
    </location>
</feature>
<keyword evidence="1" id="KW-1133">Transmembrane helix</keyword>
<keyword evidence="1" id="KW-0812">Transmembrane</keyword>
<dbReference type="AlphaFoldDB" id="A0A168T712"/>
<feature type="transmembrane region" description="Helical" evidence="1">
    <location>
        <begin position="12"/>
        <end position="35"/>
    </location>
</feature>
<keyword evidence="1" id="KW-0472">Membrane</keyword>
<gene>
    <name evidence="2" type="primary">ABSGL_15276.1 scaffold 16333</name>
</gene>
<dbReference type="EMBL" id="LT555144">
    <property type="protein sequence ID" value="SAM09580.1"/>
    <property type="molecule type" value="Genomic_DNA"/>
</dbReference>
<feature type="transmembrane region" description="Helical" evidence="1">
    <location>
        <begin position="55"/>
        <end position="79"/>
    </location>
</feature>
<evidence type="ECO:0000313" key="3">
    <source>
        <dbReference type="Proteomes" id="UP000078561"/>
    </source>
</evidence>
<feature type="transmembrane region" description="Helical" evidence="1">
    <location>
        <begin position="91"/>
        <end position="118"/>
    </location>
</feature>
<evidence type="ECO:0000256" key="1">
    <source>
        <dbReference type="SAM" id="Phobius"/>
    </source>
</evidence>
<proteinExistence type="predicted"/>
<accession>A0A168T712</accession>
<name>A0A168T712_ABSGL</name>
<dbReference type="OrthoDB" id="2286797at2759"/>
<dbReference type="InParanoid" id="A0A168T712"/>
<sequence length="262" mass="28664">MEKKQEGILHMCLWIMLQWLSGAVVVLNAVALRLSKQQPQLQNKLVSSYTGAQDGILIVLGVVSFLAASIPFCLHLVVYYRSQRSFAPSKLVLISELSIGVIMVVLWTGASSIVLTHFHVSSNCRLDMLSDTSACRMLNVAITIGLSAIAGWILLLIIAAISMTQLSGTPIFVLESNPYLTTVNDSEGYHLEKQLSAAPSYSSLPPLPPSLPTRKSGMRQSYIDPACPQEYPIDVKYPIYSIDSLPTIHVGGSKFDDLSFLH</sequence>
<organism evidence="2">
    <name type="scientific">Absidia glauca</name>
    <name type="common">Pin mould</name>
    <dbReference type="NCBI Taxonomy" id="4829"/>
    <lineage>
        <taxon>Eukaryota</taxon>
        <taxon>Fungi</taxon>
        <taxon>Fungi incertae sedis</taxon>
        <taxon>Mucoromycota</taxon>
        <taxon>Mucoromycotina</taxon>
        <taxon>Mucoromycetes</taxon>
        <taxon>Mucorales</taxon>
        <taxon>Cunninghamellaceae</taxon>
        <taxon>Absidia</taxon>
    </lineage>
</organism>
<evidence type="ECO:0000313" key="2">
    <source>
        <dbReference type="EMBL" id="SAM09580.1"/>
    </source>
</evidence>
<dbReference type="Proteomes" id="UP000078561">
    <property type="component" value="Unassembled WGS sequence"/>
</dbReference>
<keyword evidence="3" id="KW-1185">Reference proteome</keyword>
<protein>
    <submittedName>
        <fullName evidence="2">Uncharacterized protein</fullName>
    </submittedName>
</protein>